<dbReference type="Pfam" id="PF00752">
    <property type="entry name" value="XPG_N"/>
    <property type="match status" value="1"/>
</dbReference>
<keyword evidence="6 16" id="KW-0227">DNA damage</keyword>
<evidence type="ECO:0000313" key="21">
    <source>
        <dbReference type="Proteomes" id="UP001362899"/>
    </source>
</evidence>
<keyword evidence="3 16" id="KW-0540">Nuclease</keyword>
<evidence type="ECO:0000256" key="12">
    <source>
        <dbReference type="ARBA" id="ARBA00023242"/>
    </source>
</evidence>
<dbReference type="SMART" id="SM00279">
    <property type="entry name" value="HhH2"/>
    <property type="match status" value="1"/>
</dbReference>
<evidence type="ECO:0000256" key="16">
    <source>
        <dbReference type="HAMAP-Rule" id="MF_03140"/>
    </source>
</evidence>
<dbReference type="GO" id="GO:0008409">
    <property type="term" value="F:5'-3' exonuclease activity"/>
    <property type="evidence" value="ECO:0007669"/>
    <property type="project" value="UniProtKB-UniRule"/>
</dbReference>
<evidence type="ECO:0000256" key="1">
    <source>
        <dbReference type="ARBA" id="ARBA00022553"/>
    </source>
</evidence>
<dbReference type="EC" id="3.1.-.-" evidence="16"/>
<evidence type="ECO:0000256" key="10">
    <source>
        <dbReference type="ARBA" id="ARBA00023128"/>
    </source>
</evidence>
<dbReference type="InterPro" id="IPR023426">
    <property type="entry name" value="Flap_endonuc"/>
</dbReference>
<dbReference type="SMART" id="SM00484">
    <property type="entry name" value="XPGI"/>
    <property type="match status" value="1"/>
</dbReference>
<dbReference type="InterPro" id="IPR006084">
    <property type="entry name" value="XPG/Rad2"/>
</dbReference>
<keyword evidence="4 16" id="KW-0479">Metal-binding</keyword>
<keyword evidence="2 16" id="KW-0235">DNA replication</keyword>
<evidence type="ECO:0000256" key="6">
    <source>
        <dbReference type="ARBA" id="ARBA00022763"/>
    </source>
</evidence>
<sequence>MGIKGLFKVISDNAPHAVRTVDWPLISGRKVAIDASMSLYQFLVAVRQQDGAQLSGIDGQETSHLIGMFYRTIKLIEHGVLPVYVFDGKPPDLKRDELDKRLKLREEATEKSEAADTLADANKFSRRTVHATKEHNEEAQKLLRLMGVPVVLAPSEAESSCAALVKGGKVHAAGSEDMDTLTFGAKVLLRKLTAGDQKKNPITEINLEKALEGLELNYEQFVDLCILLGCDYCEPIRGMGPQTALKLIKEHKSIEKIKEHLETQTGKLKIPDTYPYVEVRKLFVTPDVVACDNVDLKFEEPDLDGLIQFLVTEKGFSEDRVRQNHAKLKKSLNQKPQQRLTDFFQPIKRAKPNTKPAKRGKKK</sequence>
<dbReference type="PANTHER" id="PTHR11081:SF9">
    <property type="entry name" value="FLAP ENDONUCLEASE 1"/>
    <property type="match status" value="1"/>
</dbReference>
<dbReference type="HAMAP" id="MF_00614">
    <property type="entry name" value="Fen"/>
    <property type="match status" value="1"/>
</dbReference>
<dbReference type="InterPro" id="IPR029060">
    <property type="entry name" value="PIN-like_dom_sf"/>
</dbReference>
<evidence type="ECO:0000256" key="8">
    <source>
        <dbReference type="ARBA" id="ARBA00022839"/>
    </source>
</evidence>
<dbReference type="SMART" id="SM00485">
    <property type="entry name" value="XPGN"/>
    <property type="match status" value="1"/>
</dbReference>
<evidence type="ECO:0000256" key="3">
    <source>
        <dbReference type="ARBA" id="ARBA00022722"/>
    </source>
</evidence>
<dbReference type="Gene3D" id="3.40.50.1010">
    <property type="entry name" value="5'-nuclease"/>
    <property type="match status" value="1"/>
</dbReference>
<dbReference type="GO" id="GO:0003677">
    <property type="term" value="F:DNA binding"/>
    <property type="evidence" value="ECO:0007669"/>
    <property type="project" value="UniProtKB-UniRule"/>
</dbReference>
<comment type="similarity">
    <text evidence="14 16">Belongs to the XPG/RAD2 endonuclease family. FEN1 subfamily.</text>
</comment>
<dbReference type="SUPFAM" id="SSF47807">
    <property type="entry name" value="5' to 3' exonuclease, C-terminal subdomain"/>
    <property type="match status" value="1"/>
</dbReference>
<evidence type="ECO:0000256" key="15">
    <source>
        <dbReference type="ARBA" id="ARBA00063178"/>
    </source>
</evidence>
<dbReference type="InterPro" id="IPR019974">
    <property type="entry name" value="XPG_CS"/>
</dbReference>
<comment type="caution">
    <text evidence="20">The sequence shown here is derived from an EMBL/GenBank/DDBJ whole genome shotgun (WGS) entry which is preliminary data.</text>
</comment>
<keyword evidence="1 16" id="KW-0597">Phosphoprotein</keyword>
<evidence type="ECO:0000256" key="2">
    <source>
        <dbReference type="ARBA" id="ARBA00022705"/>
    </source>
</evidence>
<dbReference type="InterPro" id="IPR006085">
    <property type="entry name" value="XPG_DNA_repair_N"/>
</dbReference>
<dbReference type="GO" id="GO:0017108">
    <property type="term" value="F:5'-flap endonuclease activity"/>
    <property type="evidence" value="ECO:0007669"/>
    <property type="project" value="UniProtKB-UniRule"/>
</dbReference>
<keyword evidence="11 16" id="KW-0234">DNA repair</keyword>
<keyword evidence="9 16" id="KW-0460">Magnesium</keyword>
<dbReference type="FunFam" id="1.10.150.20:FF:000009">
    <property type="entry name" value="Flap endonuclease 1"/>
    <property type="match status" value="1"/>
</dbReference>
<comment type="subcellular location">
    <subcellularLocation>
        <location evidence="16">Nucleus</location>
        <location evidence="16">Nucleolus</location>
    </subcellularLocation>
    <subcellularLocation>
        <location evidence="16">Nucleus</location>
        <location evidence="16">Nucleoplasm</location>
    </subcellularLocation>
    <subcellularLocation>
        <location evidence="16">Mitochondrion</location>
    </subcellularLocation>
    <text evidence="16">Resides mostly in the nucleoli and relocalizes to the nucleoplasm upon DNA damage.</text>
</comment>
<keyword evidence="7 16" id="KW-0378">Hydrolase</keyword>
<proteinExistence type="inferred from homology"/>
<keyword evidence="5 16" id="KW-0255">Endonuclease</keyword>
<dbReference type="PRINTS" id="PR00853">
    <property type="entry name" value="XPGRADSUPER"/>
</dbReference>
<protein>
    <recommendedName>
        <fullName evidence="16">Flap endonuclease 1</fullName>
        <shortName evidence="16">FEN-1</shortName>
        <ecNumber evidence="16">3.1.-.-</ecNumber>
    </recommendedName>
    <alternativeName>
        <fullName evidence="16">Flap structure-specific endonuclease 1</fullName>
    </alternativeName>
</protein>
<feature type="compositionally biased region" description="Basic residues" evidence="17">
    <location>
        <begin position="348"/>
        <end position="363"/>
    </location>
</feature>
<dbReference type="CDD" id="cd09867">
    <property type="entry name" value="PIN_FEN1"/>
    <property type="match status" value="1"/>
</dbReference>
<keyword evidence="10 16" id="KW-0496">Mitochondrion</keyword>
<organism evidence="20 21">
    <name type="scientific">Starmerella bacillaris</name>
    <name type="common">Yeast</name>
    <name type="synonym">Candida zemplinina</name>
    <dbReference type="NCBI Taxonomy" id="1247836"/>
    <lineage>
        <taxon>Eukaryota</taxon>
        <taxon>Fungi</taxon>
        <taxon>Dikarya</taxon>
        <taxon>Ascomycota</taxon>
        <taxon>Saccharomycotina</taxon>
        <taxon>Dipodascomycetes</taxon>
        <taxon>Dipodascales</taxon>
        <taxon>Trichomonascaceae</taxon>
        <taxon>Starmerella</taxon>
    </lineage>
</organism>
<dbReference type="PANTHER" id="PTHR11081">
    <property type="entry name" value="FLAP ENDONUCLEASE FAMILY MEMBER"/>
    <property type="match status" value="1"/>
</dbReference>
<keyword evidence="21" id="KW-1185">Reference proteome</keyword>
<keyword evidence="8 16" id="KW-0269">Exonuclease</keyword>
<dbReference type="GO" id="GO:0005730">
    <property type="term" value="C:nucleolus"/>
    <property type="evidence" value="ECO:0007669"/>
    <property type="project" value="UniProtKB-SubCell"/>
</dbReference>
<dbReference type="GO" id="GO:0005739">
    <property type="term" value="C:mitochondrion"/>
    <property type="evidence" value="ECO:0007669"/>
    <property type="project" value="UniProtKB-SubCell"/>
</dbReference>
<dbReference type="CDD" id="cd09907">
    <property type="entry name" value="H3TH_FEN1-Euk"/>
    <property type="match status" value="1"/>
</dbReference>
<comment type="cofactor">
    <cofactor evidence="16">
        <name>Mg(2+)</name>
        <dbReference type="ChEBI" id="CHEBI:18420"/>
    </cofactor>
    <text evidence="16">Binds 2 magnesium ions per subunit. They probably participate in the reaction catalyzed by the enzyme. May bind an additional third magnesium ion after substrate binding.</text>
</comment>
<dbReference type="InterPro" id="IPR036279">
    <property type="entry name" value="5-3_exonuclease_C_sf"/>
</dbReference>
<dbReference type="Proteomes" id="UP001362899">
    <property type="component" value="Unassembled WGS sequence"/>
</dbReference>
<dbReference type="FunFam" id="3.40.50.1010:FF:000016">
    <property type="entry name" value="Flap endonuclease 1"/>
    <property type="match status" value="1"/>
</dbReference>
<dbReference type="GO" id="GO:0000287">
    <property type="term" value="F:magnesium ion binding"/>
    <property type="evidence" value="ECO:0007669"/>
    <property type="project" value="UniProtKB-UniRule"/>
</dbReference>
<evidence type="ECO:0000256" key="14">
    <source>
        <dbReference type="ARBA" id="ARBA00034726"/>
    </source>
</evidence>
<dbReference type="EMBL" id="BTGC01000003">
    <property type="protein sequence ID" value="GMM50188.1"/>
    <property type="molecule type" value="Genomic_DNA"/>
</dbReference>
<dbReference type="PROSITE" id="PS00842">
    <property type="entry name" value="XPG_2"/>
    <property type="match status" value="1"/>
</dbReference>
<feature type="region of interest" description="Disordered" evidence="17">
    <location>
        <begin position="327"/>
        <end position="363"/>
    </location>
</feature>
<gene>
    <name evidence="20" type="ORF">DASB73_011460</name>
</gene>
<keyword evidence="12 16" id="KW-0539">Nucleus</keyword>
<evidence type="ECO:0000256" key="9">
    <source>
        <dbReference type="ARBA" id="ARBA00022842"/>
    </source>
</evidence>
<dbReference type="SUPFAM" id="SSF88723">
    <property type="entry name" value="PIN domain-like"/>
    <property type="match status" value="1"/>
</dbReference>
<reference evidence="20 21" key="1">
    <citation type="journal article" date="2023" name="Elife">
        <title>Identification of key yeast species and microbe-microbe interactions impacting larval growth of Drosophila in the wild.</title>
        <authorList>
            <person name="Mure A."/>
            <person name="Sugiura Y."/>
            <person name="Maeda R."/>
            <person name="Honda K."/>
            <person name="Sakurai N."/>
            <person name="Takahashi Y."/>
            <person name="Watada M."/>
            <person name="Katoh T."/>
            <person name="Gotoh A."/>
            <person name="Gotoh Y."/>
            <person name="Taniguchi I."/>
            <person name="Nakamura K."/>
            <person name="Hayashi T."/>
            <person name="Katayama T."/>
            <person name="Uemura T."/>
            <person name="Hattori Y."/>
        </authorList>
    </citation>
    <scope>NUCLEOTIDE SEQUENCE [LARGE SCALE GENOMIC DNA]</scope>
    <source>
        <strain evidence="20 21">SB-73</strain>
    </source>
</reference>
<evidence type="ECO:0000256" key="17">
    <source>
        <dbReference type="SAM" id="MobiDB-lite"/>
    </source>
</evidence>
<evidence type="ECO:0000259" key="19">
    <source>
        <dbReference type="SMART" id="SM00485"/>
    </source>
</evidence>
<dbReference type="GO" id="GO:0043137">
    <property type="term" value="P:DNA replication, removal of RNA primer"/>
    <property type="evidence" value="ECO:0007669"/>
    <property type="project" value="UniProtKB-UniRule"/>
</dbReference>
<evidence type="ECO:0000313" key="20">
    <source>
        <dbReference type="EMBL" id="GMM50188.1"/>
    </source>
</evidence>
<dbReference type="Gene3D" id="1.10.150.20">
    <property type="entry name" value="5' to 3' exonuclease, C-terminal subdomain"/>
    <property type="match status" value="1"/>
</dbReference>
<accession>A0AAV5RHH4</accession>
<evidence type="ECO:0000256" key="13">
    <source>
        <dbReference type="ARBA" id="ARBA00029382"/>
    </source>
</evidence>
<dbReference type="Pfam" id="PF00867">
    <property type="entry name" value="XPG_I"/>
    <property type="match status" value="1"/>
</dbReference>
<dbReference type="GO" id="GO:0006284">
    <property type="term" value="P:base-excision repair"/>
    <property type="evidence" value="ECO:0007669"/>
    <property type="project" value="UniProtKB-UniRule"/>
</dbReference>
<comment type="subunit">
    <text evidence="15">Interacts with PCNA1 and PCNA2. Three molecules of FEN1 bind to one PCNA trimer with each molecule binding to one PCNA monomer. PCNA stimulates the nuclease activity without altering cleavage specificity.</text>
</comment>
<comment type="function">
    <text evidence="13 16">Structure-specific nuclease with 5'-flap endonuclease and 5'-3' exonuclease activities involved in DNA replication and repair. During DNA replication, cleaves the 5'-overhanging flap structure that is generated by displacement synthesis when DNA polymerase encounters the 5'-end of a downstream Okazaki fragment. It enters the flap from the 5'-end and then tracks to cleave the flap base, leaving a nick for ligation. Also involved in the long patch base excision repair (LP-BER) pathway, by cleaving within the apurinic/apyrimidinic (AP) site-terminated flap. Acts as a genome stabilization factor that prevents flaps from equilibrating into structures that lead to duplications and deletions. Also possesses 5'-3' exonuclease activity on nicked or gapped double-stranded DNA, and exhibits RNase H activity. Also involved in replication and repair of rDNA and in repairing mitochondrial DNA.</text>
</comment>
<evidence type="ECO:0000259" key="18">
    <source>
        <dbReference type="SMART" id="SM00484"/>
    </source>
</evidence>
<name>A0AAV5RHH4_STABA</name>
<dbReference type="InterPro" id="IPR008918">
    <property type="entry name" value="HhH2"/>
</dbReference>
<evidence type="ECO:0000256" key="4">
    <source>
        <dbReference type="ARBA" id="ARBA00022723"/>
    </source>
</evidence>
<evidence type="ECO:0000256" key="11">
    <source>
        <dbReference type="ARBA" id="ARBA00023204"/>
    </source>
</evidence>
<evidence type="ECO:0000256" key="5">
    <source>
        <dbReference type="ARBA" id="ARBA00022759"/>
    </source>
</evidence>
<evidence type="ECO:0000256" key="7">
    <source>
        <dbReference type="ARBA" id="ARBA00022801"/>
    </source>
</evidence>
<dbReference type="GO" id="GO:0005654">
    <property type="term" value="C:nucleoplasm"/>
    <property type="evidence" value="ECO:0007669"/>
    <property type="project" value="UniProtKB-SubCell"/>
</dbReference>
<dbReference type="InterPro" id="IPR006086">
    <property type="entry name" value="XPG-I_dom"/>
</dbReference>
<feature type="domain" description="XPG N-terminal" evidence="19">
    <location>
        <begin position="1"/>
        <end position="108"/>
    </location>
</feature>
<dbReference type="AlphaFoldDB" id="A0AAV5RHH4"/>
<feature type="domain" description="XPG-I" evidence="18">
    <location>
        <begin position="144"/>
        <end position="216"/>
    </location>
</feature>